<dbReference type="SUPFAM" id="SSF103473">
    <property type="entry name" value="MFS general substrate transporter"/>
    <property type="match status" value="1"/>
</dbReference>
<feature type="transmembrane region" description="Helical" evidence="6">
    <location>
        <begin position="359"/>
        <end position="387"/>
    </location>
</feature>
<feature type="region of interest" description="Disordered" evidence="5">
    <location>
        <begin position="234"/>
        <end position="255"/>
    </location>
</feature>
<dbReference type="AlphaFoldDB" id="J5QV46"/>
<feature type="compositionally biased region" description="Basic and acidic residues" evidence="5">
    <location>
        <begin position="130"/>
        <end position="155"/>
    </location>
</feature>
<dbReference type="Pfam" id="PF00083">
    <property type="entry name" value="Sugar_tr"/>
    <property type="match status" value="2"/>
</dbReference>
<evidence type="ECO:0000256" key="5">
    <source>
        <dbReference type="SAM" id="MobiDB-lite"/>
    </source>
</evidence>
<protein>
    <submittedName>
        <fullName evidence="8">Phospholipid transporter</fullName>
    </submittedName>
</protein>
<evidence type="ECO:0000256" key="6">
    <source>
        <dbReference type="SAM" id="Phobius"/>
    </source>
</evidence>
<dbReference type="PANTHER" id="PTHR23508:SF10">
    <property type="entry name" value="CARBOXYLIC ACID TRANSPORTER PROTEIN HOMOLOG"/>
    <property type="match status" value="1"/>
</dbReference>
<evidence type="ECO:0000256" key="1">
    <source>
        <dbReference type="ARBA" id="ARBA00004141"/>
    </source>
</evidence>
<feature type="transmembrane region" description="Helical" evidence="6">
    <location>
        <begin position="483"/>
        <end position="504"/>
    </location>
</feature>
<evidence type="ECO:0000313" key="8">
    <source>
        <dbReference type="EMBL" id="EJT49268.1"/>
    </source>
</evidence>
<dbReference type="GeneID" id="25985140"/>
<keyword evidence="2 6" id="KW-0812">Transmembrane</keyword>
<feature type="transmembrane region" description="Helical" evidence="6">
    <location>
        <begin position="511"/>
        <end position="531"/>
    </location>
</feature>
<feature type="transmembrane region" description="Helical" evidence="6">
    <location>
        <begin position="393"/>
        <end position="416"/>
    </location>
</feature>
<dbReference type="KEGG" id="tasa:A1Q1_01626"/>
<proteinExistence type="predicted"/>
<reference evidence="8 9" key="1">
    <citation type="journal article" date="2012" name="Eukaryot. Cell">
        <title>Draft genome sequence of CBS 2479, the standard type strain of Trichosporon asahii.</title>
        <authorList>
            <person name="Yang R.Y."/>
            <person name="Li H.T."/>
            <person name="Zhu H."/>
            <person name="Zhou G.P."/>
            <person name="Wang M."/>
            <person name="Wang L."/>
        </authorList>
    </citation>
    <scope>NUCLEOTIDE SEQUENCE [LARGE SCALE GENOMIC DNA]</scope>
    <source>
        <strain evidence="9">ATCC 90039 / CBS 2479 / JCM 2466 / KCTC 7840 / NCYC 2677 / UAMH 7654</strain>
    </source>
</reference>
<feature type="transmembrane region" description="Helical" evidence="6">
    <location>
        <begin position="543"/>
        <end position="563"/>
    </location>
</feature>
<feature type="domain" description="Major facilitator superfamily (MFS) profile" evidence="7">
    <location>
        <begin position="168"/>
        <end position="645"/>
    </location>
</feature>
<dbReference type="EMBL" id="ALBS01000175">
    <property type="protein sequence ID" value="EJT49268.1"/>
    <property type="molecule type" value="Genomic_DNA"/>
</dbReference>
<dbReference type="OrthoDB" id="2261376at2759"/>
<dbReference type="InterPro" id="IPR036259">
    <property type="entry name" value="MFS_trans_sf"/>
</dbReference>
<organism evidence="8 9">
    <name type="scientific">Trichosporon asahii var. asahii (strain ATCC 90039 / CBS 2479 / JCM 2466 / KCTC 7840 / NBRC 103889/ NCYC 2677 / UAMH 7654)</name>
    <name type="common">Yeast</name>
    <dbReference type="NCBI Taxonomy" id="1186058"/>
    <lineage>
        <taxon>Eukaryota</taxon>
        <taxon>Fungi</taxon>
        <taxon>Dikarya</taxon>
        <taxon>Basidiomycota</taxon>
        <taxon>Agaricomycotina</taxon>
        <taxon>Tremellomycetes</taxon>
        <taxon>Trichosporonales</taxon>
        <taxon>Trichosporonaceae</taxon>
        <taxon>Trichosporon</taxon>
    </lineage>
</organism>
<name>J5QV46_TRIAS</name>
<dbReference type="InterPro" id="IPR005828">
    <property type="entry name" value="MFS_sugar_transport-like"/>
</dbReference>
<dbReference type="RefSeq" id="XP_014180140.1">
    <property type="nucleotide sequence ID" value="XM_014324665.1"/>
</dbReference>
<feature type="transmembrane region" description="Helical" evidence="6">
    <location>
        <begin position="287"/>
        <end position="309"/>
    </location>
</feature>
<sequence>MTPPPCSCPVTPCQRPGHRMELIKLHELSQWLSLAATQTSPVGLTPLLASLSPTTSTHPPPVCGSVDPRPSLGHGCAGINKLTRCLAARSLPPPSSSHRYIISSHPLTPGFSPDHPVQPVMSHALSNTSSEERAAPYSEKDKVDGTAARVDDAGPKRRKRHTLGNTATIFASGSAMFSDGYSNAAIGPVNTVLNAKFPEVMDPKHQGANPRASSNRNLLSAMAFAGMVIGQLSKSRSRKRAGKTQREGSGDTAPVDLTCRAKAPYAPKRVLTGTGFGWVSDKVGRKLGMFICTGMIFVFSILCAASSGPKGHPQVLINCLIAFRFLLGIGIGGEYPCGSVTAAEATENTGVKKNHQQRLFVWATNSMLDAAFAIAWFVALVLLWIFGWDHKNIIWRGTLALGAIPPLILIIARLFMEEPEAYKKNSMRHTRIPYWLVLKRYWLRLIAVSVVWFIYDFITYPFGTYSDVITKNAAPNATIYETLGWSCLINSFYLPGTIIGSFVSDWLGPKYTLITGLLLQAVFGFTLSGAYERFFPPNGHTPGGLAGFAIMYGVFLACGELGPGNNLGLLASKAIGPTAARGQLYGIAAAIGKVGAFIGSYCFTPMIDSFSKKSEYLGNTGIFYVGSALAVFSALVAFIFIPNIRADAMIDEDALFREYLAEHGYDVSLIGEPGYVDPEEVTDMKIGPQRSK</sequence>
<dbReference type="GO" id="GO:0005886">
    <property type="term" value="C:plasma membrane"/>
    <property type="evidence" value="ECO:0007669"/>
    <property type="project" value="TreeGrafter"/>
</dbReference>
<evidence type="ECO:0000256" key="2">
    <source>
        <dbReference type="ARBA" id="ARBA00022692"/>
    </source>
</evidence>
<gene>
    <name evidence="8" type="ORF">A1Q1_01626</name>
</gene>
<feature type="transmembrane region" description="Helical" evidence="6">
    <location>
        <begin position="621"/>
        <end position="641"/>
    </location>
</feature>
<evidence type="ECO:0000259" key="7">
    <source>
        <dbReference type="PROSITE" id="PS50850"/>
    </source>
</evidence>
<comment type="subcellular location">
    <subcellularLocation>
        <location evidence="1">Membrane</location>
        <topology evidence="1">Multi-pass membrane protein</topology>
    </subcellularLocation>
</comment>
<comment type="caution">
    <text evidence="8">The sequence shown here is derived from an EMBL/GenBank/DDBJ whole genome shotgun (WGS) entry which is preliminary data.</text>
</comment>
<feature type="transmembrane region" description="Helical" evidence="6">
    <location>
        <begin position="441"/>
        <end position="463"/>
    </location>
</feature>
<dbReference type="HOGENOM" id="CLU_001265_46_12_1"/>
<dbReference type="GO" id="GO:0046943">
    <property type="term" value="F:carboxylic acid transmembrane transporter activity"/>
    <property type="evidence" value="ECO:0007669"/>
    <property type="project" value="TreeGrafter"/>
</dbReference>
<evidence type="ECO:0000256" key="4">
    <source>
        <dbReference type="ARBA" id="ARBA00023136"/>
    </source>
</evidence>
<accession>J5QV46</accession>
<keyword evidence="3 6" id="KW-1133">Transmembrane helix</keyword>
<dbReference type="Proteomes" id="UP000002748">
    <property type="component" value="Unassembled WGS sequence"/>
</dbReference>
<dbReference type="VEuPathDB" id="FungiDB:A1Q1_01626"/>
<keyword evidence="4 6" id="KW-0472">Membrane</keyword>
<evidence type="ECO:0000313" key="9">
    <source>
        <dbReference type="Proteomes" id="UP000002748"/>
    </source>
</evidence>
<feature type="transmembrane region" description="Helical" evidence="6">
    <location>
        <begin position="584"/>
        <end position="601"/>
    </location>
</feature>
<dbReference type="Gene3D" id="1.20.1250.20">
    <property type="entry name" value="MFS general substrate transporter like domains"/>
    <property type="match status" value="2"/>
</dbReference>
<feature type="region of interest" description="Disordered" evidence="5">
    <location>
        <begin position="124"/>
        <end position="160"/>
    </location>
</feature>
<evidence type="ECO:0000256" key="3">
    <source>
        <dbReference type="ARBA" id="ARBA00022989"/>
    </source>
</evidence>
<dbReference type="InterPro" id="IPR020846">
    <property type="entry name" value="MFS_dom"/>
</dbReference>
<dbReference type="PANTHER" id="PTHR23508">
    <property type="entry name" value="CARBOXYLIC ACID TRANSPORTER PROTEIN HOMOLOG"/>
    <property type="match status" value="1"/>
</dbReference>
<dbReference type="PROSITE" id="PS50850">
    <property type="entry name" value="MFS"/>
    <property type="match status" value="1"/>
</dbReference>